<gene>
    <name evidence="1" type="ORF">EV378_6793</name>
</gene>
<evidence type="ECO:0000313" key="2">
    <source>
        <dbReference type="Proteomes" id="UP000295560"/>
    </source>
</evidence>
<dbReference type="EMBL" id="SMFZ01000002">
    <property type="protein sequence ID" value="TCK22783.1"/>
    <property type="molecule type" value="Genomic_DNA"/>
</dbReference>
<dbReference type="Proteomes" id="UP000295560">
    <property type="component" value="Unassembled WGS sequence"/>
</dbReference>
<keyword evidence="2" id="KW-1185">Reference proteome</keyword>
<comment type="caution">
    <text evidence="1">The sequence shown here is derived from an EMBL/GenBank/DDBJ whole genome shotgun (WGS) entry which is preliminary data.</text>
</comment>
<reference evidence="1 2" key="1">
    <citation type="submission" date="2019-03" db="EMBL/GenBank/DDBJ databases">
        <title>Sequencing the genomes of 1000 actinobacteria strains.</title>
        <authorList>
            <person name="Klenk H.-P."/>
        </authorList>
    </citation>
    <scope>NUCLEOTIDE SEQUENCE [LARGE SCALE GENOMIC DNA]</scope>
    <source>
        <strain evidence="1 2">DSM 44969</strain>
    </source>
</reference>
<evidence type="ECO:0000313" key="1">
    <source>
        <dbReference type="EMBL" id="TCK22783.1"/>
    </source>
</evidence>
<sequence>MPPRLPPGPSRTATGYSSDFFPYVSPIKIYKVEPEKSGRSTLVLSFYNAGYASGVKDFHLRMRVVTRRPFHILVQLLYDSDDVMTRDAVIVRIGHEWLEAHVGTVDGVVRPGRDAHQAEIDDYLERADRALNAW</sequence>
<name>A0A4R1HNT6_PSEEN</name>
<protein>
    <submittedName>
        <fullName evidence="1">Uncharacterized protein</fullName>
    </submittedName>
</protein>
<accession>A0A4R1HNT6</accession>
<organism evidence="1 2">
    <name type="scientific">Pseudonocardia endophytica</name>
    <dbReference type="NCBI Taxonomy" id="401976"/>
    <lineage>
        <taxon>Bacteria</taxon>
        <taxon>Bacillati</taxon>
        <taxon>Actinomycetota</taxon>
        <taxon>Actinomycetes</taxon>
        <taxon>Pseudonocardiales</taxon>
        <taxon>Pseudonocardiaceae</taxon>
        <taxon>Pseudonocardia</taxon>
    </lineage>
</organism>
<dbReference type="AlphaFoldDB" id="A0A4R1HNT6"/>
<proteinExistence type="predicted"/>